<keyword evidence="1" id="KW-0646">Protease inhibitor</keyword>
<dbReference type="Proteomes" id="UP001208570">
    <property type="component" value="Unassembled WGS sequence"/>
</dbReference>
<dbReference type="Pfam" id="PF07648">
    <property type="entry name" value="Kazal_2"/>
    <property type="match status" value="1"/>
</dbReference>
<sequence>MTPEQARVEIFKYNPCERVFCAFGARCVIDSDTNTGKCKCIEKCSALFSPVCGSDETSYSSECHLRRASCSEQKRILVSYQGSCNDSFGCEDQKRRFVYPPPARRTSPAQLAPSEEATDPGTVYDGMKGTWDVFSRGTGQLTRSVERRLVSTVHVVETRREAGFVRTGSTCSV</sequence>
<evidence type="ECO:0000256" key="4">
    <source>
        <dbReference type="SAM" id="MobiDB-lite"/>
    </source>
</evidence>
<proteinExistence type="predicted"/>
<accession>A0AAD9NCT5</accession>
<keyword evidence="7" id="KW-1185">Reference proteome</keyword>
<keyword evidence="2" id="KW-0722">Serine protease inhibitor</keyword>
<evidence type="ECO:0000313" key="6">
    <source>
        <dbReference type="EMBL" id="KAK2165280.1"/>
    </source>
</evidence>
<dbReference type="GO" id="GO:0005576">
    <property type="term" value="C:extracellular region"/>
    <property type="evidence" value="ECO:0007669"/>
    <property type="project" value="TreeGrafter"/>
</dbReference>
<dbReference type="PROSITE" id="PS51465">
    <property type="entry name" value="KAZAL_2"/>
    <property type="match status" value="1"/>
</dbReference>
<evidence type="ECO:0000256" key="1">
    <source>
        <dbReference type="ARBA" id="ARBA00022690"/>
    </source>
</evidence>
<dbReference type="Gene3D" id="3.30.60.30">
    <property type="match status" value="1"/>
</dbReference>
<dbReference type="InterPro" id="IPR036058">
    <property type="entry name" value="Kazal_dom_sf"/>
</dbReference>
<organism evidence="6 7">
    <name type="scientific">Paralvinella palmiformis</name>
    <dbReference type="NCBI Taxonomy" id="53620"/>
    <lineage>
        <taxon>Eukaryota</taxon>
        <taxon>Metazoa</taxon>
        <taxon>Spiralia</taxon>
        <taxon>Lophotrochozoa</taxon>
        <taxon>Annelida</taxon>
        <taxon>Polychaeta</taxon>
        <taxon>Sedentaria</taxon>
        <taxon>Canalipalpata</taxon>
        <taxon>Terebellida</taxon>
        <taxon>Terebelliformia</taxon>
        <taxon>Alvinellidae</taxon>
        <taxon>Paralvinella</taxon>
    </lineage>
</organism>
<name>A0AAD9NCT5_9ANNE</name>
<dbReference type="FunFam" id="3.30.60.30:FF:000024">
    <property type="entry name" value="Transmembrane agrin"/>
    <property type="match status" value="1"/>
</dbReference>
<dbReference type="AlphaFoldDB" id="A0AAD9NCT5"/>
<dbReference type="InterPro" id="IPR002350">
    <property type="entry name" value="Kazal_dom"/>
</dbReference>
<evidence type="ECO:0000313" key="7">
    <source>
        <dbReference type="Proteomes" id="UP001208570"/>
    </source>
</evidence>
<dbReference type="CDD" id="cd00104">
    <property type="entry name" value="KAZAL_FS"/>
    <property type="match status" value="1"/>
</dbReference>
<reference evidence="6" key="1">
    <citation type="journal article" date="2023" name="Mol. Biol. Evol.">
        <title>Third-Generation Sequencing Reveals the Adaptive Role of the Epigenome in Three Deep-Sea Polychaetes.</title>
        <authorList>
            <person name="Perez M."/>
            <person name="Aroh O."/>
            <person name="Sun Y."/>
            <person name="Lan Y."/>
            <person name="Juniper S.K."/>
            <person name="Young C.R."/>
            <person name="Angers B."/>
            <person name="Qian P.Y."/>
        </authorList>
    </citation>
    <scope>NUCLEOTIDE SEQUENCE</scope>
    <source>
        <strain evidence="6">P08H-3</strain>
    </source>
</reference>
<dbReference type="SMART" id="SM00274">
    <property type="entry name" value="FOLN"/>
    <property type="match status" value="1"/>
</dbReference>
<evidence type="ECO:0000256" key="3">
    <source>
        <dbReference type="ARBA" id="ARBA00023157"/>
    </source>
</evidence>
<dbReference type="GO" id="GO:0004867">
    <property type="term" value="F:serine-type endopeptidase inhibitor activity"/>
    <property type="evidence" value="ECO:0007669"/>
    <property type="project" value="UniProtKB-KW"/>
</dbReference>
<dbReference type="GO" id="GO:0030154">
    <property type="term" value="P:cell differentiation"/>
    <property type="evidence" value="ECO:0007669"/>
    <property type="project" value="TreeGrafter"/>
</dbReference>
<dbReference type="InterPro" id="IPR050653">
    <property type="entry name" value="Prot_Inhib_GrowthFact_Antg"/>
</dbReference>
<dbReference type="InterPro" id="IPR003645">
    <property type="entry name" value="Fol_N"/>
</dbReference>
<dbReference type="PANTHER" id="PTHR10913:SF45">
    <property type="entry name" value="FOLLISTATIN, ISOFORM A-RELATED"/>
    <property type="match status" value="1"/>
</dbReference>
<comment type="caution">
    <text evidence="6">The sequence shown here is derived from an EMBL/GenBank/DDBJ whole genome shotgun (WGS) entry which is preliminary data.</text>
</comment>
<feature type="domain" description="Kazal-like" evidence="5">
    <location>
        <begin position="32"/>
        <end position="86"/>
    </location>
</feature>
<dbReference type="SUPFAM" id="SSF100895">
    <property type="entry name" value="Kazal-type serine protease inhibitors"/>
    <property type="match status" value="1"/>
</dbReference>
<evidence type="ECO:0000259" key="5">
    <source>
        <dbReference type="PROSITE" id="PS51465"/>
    </source>
</evidence>
<gene>
    <name evidence="6" type="ORF">LSH36_52g01010</name>
</gene>
<dbReference type="SMART" id="SM00280">
    <property type="entry name" value="KAZAL"/>
    <property type="match status" value="1"/>
</dbReference>
<feature type="region of interest" description="Disordered" evidence="4">
    <location>
        <begin position="102"/>
        <end position="122"/>
    </location>
</feature>
<evidence type="ECO:0000256" key="2">
    <source>
        <dbReference type="ARBA" id="ARBA00022900"/>
    </source>
</evidence>
<keyword evidence="3" id="KW-1015">Disulfide bond</keyword>
<dbReference type="PANTHER" id="PTHR10913">
    <property type="entry name" value="FOLLISTATIN-RELATED"/>
    <property type="match status" value="1"/>
</dbReference>
<protein>
    <recommendedName>
        <fullName evidence="5">Kazal-like domain-containing protein</fullName>
    </recommendedName>
</protein>
<dbReference type="EMBL" id="JAODUP010000052">
    <property type="protein sequence ID" value="KAK2165280.1"/>
    <property type="molecule type" value="Genomic_DNA"/>
</dbReference>